<feature type="signal peptide" evidence="2">
    <location>
        <begin position="1"/>
        <end position="16"/>
    </location>
</feature>
<evidence type="ECO:0000313" key="4">
    <source>
        <dbReference type="Proteomes" id="UP000800040"/>
    </source>
</evidence>
<organism evidence="3 4">
    <name type="scientific">Decorospora gaudefroyi</name>
    <dbReference type="NCBI Taxonomy" id="184978"/>
    <lineage>
        <taxon>Eukaryota</taxon>
        <taxon>Fungi</taxon>
        <taxon>Dikarya</taxon>
        <taxon>Ascomycota</taxon>
        <taxon>Pezizomycotina</taxon>
        <taxon>Dothideomycetes</taxon>
        <taxon>Pleosporomycetidae</taxon>
        <taxon>Pleosporales</taxon>
        <taxon>Pleosporineae</taxon>
        <taxon>Pleosporaceae</taxon>
        <taxon>Decorospora</taxon>
    </lineage>
</organism>
<dbReference type="OrthoDB" id="3795220at2759"/>
<reference evidence="3" key="1">
    <citation type="submission" date="2020-01" db="EMBL/GenBank/DDBJ databases">
        <authorList>
            <consortium name="DOE Joint Genome Institute"/>
            <person name="Haridas S."/>
            <person name="Albert R."/>
            <person name="Binder M."/>
            <person name="Bloem J."/>
            <person name="Labutti K."/>
            <person name="Salamov A."/>
            <person name="Andreopoulos B."/>
            <person name="Baker S.E."/>
            <person name="Barry K."/>
            <person name="Bills G."/>
            <person name="Bluhm B.H."/>
            <person name="Cannon C."/>
            <person name="Castanera R."/>
            <person name="Culley D.E."/>
            <person name="Daum C."/>
            <person name="Ezra D."/>
            <person name="Gonzalez J.B."/>
            <person name="Henrissat B."/>
            <person name="Kuo A."/>
            <person name="Liang C."/>
            <person name="Lipzen A."/>
            <person name="Lutzoni F."/>
            <person name="Magnuson J."/>
            <person name="Mondo S."/>
            <person name="Nolan M."/>
            <person name="Ohm R."/>
            <person name="Pangilinan J."/>
            <person name="Park H.-J."/>
            <person name="Ramirez L."/>
            <person name="Alfaro M."/>
            <person name="Sun H."/>
            <person name="Tritt A."/>
            <person name="Yoshinaga Y."/>
            <person name="Zwiers L.-H."/>
            <person name="Turgeon B.G."/>
            <person name="Goodwin S.B."/>
            <person name="Spatafora J.W."/>
            <person name="Crous P.W."/>
            <person name="Grigoriev I.V."/>
        </authorList>
    </citation>
    <scope>NUCLEOTIDE SEQUENCE</scope>
    <source>
        <strain evidence="3">P77</strain>
    </source>
</reference>
<keyword evidence="4" id="KW-1185">Reference proteome</keyword>
<dbReference type="AlphaFoldDB" id="A0A6A5KJ32"/>
<accession>A0A6A5KJ32</accession>
<gene>
    <name evidence="3" type="ORF">BDW02DRAFT_617793</name>
</gene>
<feature type="region of interest" description="Disordered" evidence="1">
    <location>
        <begin position="178"/>
        <end position="220"/>
    </location>
</feature>
<protein>
    <recommendedName>
        <fullName evidence="5">GPI anchored protein</fullName>
    </recommendedName>
</protein>
<evidence type="ECO:0000256" key="1">
    <source>
        <dbReference type="SAM" id="MobiDB-lite"/>
    </source>
</evidence>
<evidence type="ECO:0008006" key="5">
    <source>
        <dbReference type="Google" id="ProtNLM"/>
    </source>
</evidence>
<keyword evidence="2" id="KW-0732">Signal</keyword>
<proteinExistence type="predicted"/>
<feature type="chain" id="PRO_5025395409" description="GPI anchored protein" evidence="2">
    <location>
        <begin position="17"/>
        <end position="245"/>
    </location>
</feature>
<name>A0A6A5KJ32_9PLEO</name>
<dbReference type="EMBL" id="ML975281">
    <property type="protein sequence ID" value="KAF1835877.1"/>
    <property type="molecule type" value="Genomic_DNA"/>
</dbReference>
<dbReference type="Proteomes" id="UP000800040">
    <property type="component" value="Unassembled WGS sequence"/>
</dbReference>
<evidence type="ECO:0000256" key="2">
    <source>
        <dbReference type="SAM" id="SignalP"/>
    </source>
</evidence>
<evidence type="ECO:0000313" key="3">
    <source>
        <dbReference type="EMBL" id="KAF1835877.1"/>
    </source>
</evidence>
<sequence>MSKIFTTALFVSFAMAEFTTKVWMPGMGDSGMTFVGSVMDVSDDRTTLSISYQAADATLDELYSEAPQTVTLGGETYLEVLAMATESFEDTEVVVTVSMACSRKNTDEEEATCTMSTGGLEEALSAVCGPDTDSALCPDLGDLAIETTTTLPSGYFGTFPLVITAGEELLPSASAAATPSAGSASVTGSGSASASASPTASDSASGSESATGAESSSSTFSAGAPMMTMGPALAGLGAAAAAFFI</sequence>